<evidence type="ECO:0000256" key="1">
    <source>
        <dbReference type="ARBA" id="ARBA00004123"/>
    </source>
</evidence>
<keyword evidence="3 8" id="KW-0175">Coiled coil</keyword>
<evidence type="ECO:0000256" key="5">
    <source>
        <dbReference type="ARBA" id="ARBA00023163"/>
    </source>
</evidence>
<dbReference type="Gene3D" id="1.20.1270.220">
    <property type="match status" value="1"/>
</dbReference>
<feature type="compositionally biased region" description="Polar residues" evidence="9">
    <location>
        <begin position="505"/>
        <end position="514"/>
    </location>
</feature>
<keyword evidence="4 7" id="KW-0103">Bromodomain</keyword>
<evidence type="ECO:0000313" key="13">
    <source>
        <dbReference type="Proteomes" id="UP001054252"/>
    </source>
</evidence>
<sequence length="721" mass="80081">MGKSRKYSKGHSSGFVPDYRRAAETMGESEGLGSSGRVDTEMTASEDSSAPKRKCISLNAESCDGYGVPVQVLSFSKMSHIERKNLEMRLKMELEQVRLLQNKIASLSSNVVLSPSSDIRSCNDGQKRIPIESFHRSSEIVGSQGKKRLPPGRNSARTKKNISGRFEPVKPAVPANTSNAVLMKQCETLLNRLMQHQCGWVFNTPVDVVKLNIPDYVTVIKHPMDLGTIKNKIVSGQYSSPLGFAADVRLTFSNATTYNPPGNNVHVMAQTLSKFFEVRWKSIEKKLPMKKINPNDTKIKSEPVKQIMTDQEKHNLSTELEALTEFPENIVDFLKEHSFSEGLTDGEEIEIDIYALNDETLFKLRELLDDFLLEKKKAKAEPCEMELLNESGFSNSSIPPCKGNDQGDEDIDIVGGNDCPISSYPPVEIEKDAANRNNKGISSSSSSSESGSSRSDSDSGSSSSSESDAAKASATDNLIPGENLDQKKGDAGVLDIRNQSLNKLNQVELNSQGQPIAGADGNQEVGESAPSGRQVSPEKRYRAALLRNRFAETIFKARKKALEKGEKQDPEKLRIEKEELERRHREDLARIQAEAKAAEEAKRKAEAEEVRRKIEQEREAQRQALLKMEKTVDINENSQFMEDLEMLRATNDEHLPSFNEETSPDHSQNGLGSFKLQGNPLEQLGLYMKADEEEEDDDNGDAEPPLSFPEPANDRELGEID</sequence>
<dbReference type="Pfam" id="PF00439">
    <property type="entry name" value="Bromodomain"/>
    <property type="match status" value="1"/>
</dbReference>
<dbReference type="PRINTS" id="PR00503">
    <property type="entry name" value="BROMODOMAIN"/>
</dbReference>
<evidence type="ECO:0000313" key="12">
    <source>
        <dbReference type="EMBL" id="GKV05434.1"/>
    </source>
</evidence>
<dbReference type="InterPro" id="IPR036427">
    <property type="entry name" value="Bromodomain-like_sf"/>
</dbReference>
<feature type="region of interest" description="Disordered" evidence="9">
    <location>
        <begin position="648"/>
        <end position="721"/>
    </location>
</feature>
<dbReference type="Proteomes" id="UP001054252">
    <property type="component" value="Unassembled WGS sequence"/>
</dbReference>
<feature type="compositionally biased region" description="Acidic residues" evidence="9">
    <location>
        <begin position="691"/>
        <end position="701"/>
    </location>
</feature>
<proteinExistence type="predicted"/>
<dbReference type="EMBL" id="BPVZ01000023">
    <property type="protein sequence ID" value="GKV05434.1"/>
    <property type="molecule type" value="Genomic_DNA"/>
</dbReference>
<dbReference type="PANTHER" id="PTHR46136">
    <property type="entry name" value="TRANSCRIPTION FACTOR GTE8"/>
    <property type="match status" value="1"/>
</dbReference>
<dbReference type="InterPro" id="IPR038336">
    <property type="entry name" value="NET_sf"/>
</dbReference>
<feature type="compositionally biased region" description="Low complexity" evidence="9">
    <location>
        <begin position="442"/>
        <end position="467"/>
    </location>
</feature>
<feature type="compositionally biased region" description="Basic and acidic residues" evidence="9">
    <location>
        <begin position="712"/>
        <end position="721"/>
    </location>
</feature>
<evidence type="ECO:0000256" key="4">
    <source>
        <dbReference type="ARBA" id="ARBA00023117"/>
    </source>
</evidence>
<feature type="region of interest" description="Disordered" evidence="9">
    <location>
        <begin position="1"/>
        <end position="51"/>
    </location>
</feature>
<keyword evidence="13" id="KW-1185">Reference proteome</keyword>
<dbReference type="GO" id="GO:0005634">
    <property type="term" value="C:nucleus"/>
    <property type="evidence" value="ECO:0007669"/>
    <property type="project" value="UniProtKB-SubCell"/>
</dbReference>
<organism evidence="12 13">
    <name type="scientific">Rubroshorea leprosula</name>
    <dbReference type="NCBI Taxonomy" id="152421"/>
    <lineage>
        <taxon>Eukaryota</taxon>
        <taxon>Viridiplantae</taxon>
        <taxon>Streptophyta</taxon>
        <taxon>Embryophyta</taxon>
        <taxon>Tracheophyta</taxon>
        <taxon>Spermatophyta</taxon>
        <taxon>Magnoliopsida</taxon>
        <taxon>eudicotyledons</taxon>
        <taxon>Gunneridae</taxon>
        <taxon>Pentapetalae</taxon>
        <taxon>rosids</taxon>
        <taxon>malvids</taxon>
        <taxon>Malvales</taxon>
        <taxon>Dipterocarpaceae</taxon>
        <taxon>Rubroshorea</taxon>
    </lineage>
</organism>
<reference evidence="12 13" key="1">
    <citation type="journal article" date="2021" name="Commun. Biol.">
        <title>The genome of Shorea leprosula (Dipterocarpaceae) highlights the ecological relevance of drought in aseasonal tropical rainforests.</title>
        <authorList>
            <person name="Ng K.K.S."/>
            <person name="Kobayashi M.J."/>
            <person name="Fawcett J.A."/>
            <person name="Hatakeyama M."/>
            <person name="Paape T."/>
            <person name="Ng C.H."/>
            <person name="Ang C.C."/>
            <person name="Tnah L.H."/>
            <person name="Lee C.T."/>
            <person name="Nishiyama T."/>
            <person name="Sese J."/>
            <person name="O'Brien M.J."/>
            <person name="Copetti D."/>
            <person name="Mohd Noor M.I."/>
            <person name="Ong R.C."/>
            <person name="Putra M."/>
            <person name="Sireger I.Z."/>
            <person name="Indrioko S."/>
            <person name="Kosugi Y."/>
            <person name="Izuno A."/>
            <person name="Isagi Y."/>
            <person name="Lee S.L."/>
            <person name="Shimizu K.K."/>
        </authorList>
    </citation>
    <scope>NUCLEOTIDE SEQUENCE [LARGE SCALE GENOMIC DNA]</scope>
    <source>
        <strain evidence="12">214</strain>
    </source>
</reference>
<dbReference type="InterPro" id="IPR027353">
    <property type="entry name" value="NET_dom"/>
</dbReference>
<feature type="coiled-coil region" evidence="8">
    <location>
        <begin position="581"/>
        <end position="631"/>
    </location>
</feature>
<feature type="coiled-coil region" evidence="8">
    <location>
        <begin position="83"/>
        <end position="110"/>
    </location>
</feature>
<dbReference type="Pfam" id="PF17035">
    <property type="entry name" value="BET"/>
    <property type="match status" value="1"/>
</dbReference>
<evidence type="ECO:0000256" key="3">
    <source>
        <dbReference type="ARBA" id="ARBA00023054"/>
    </source>
</evidence>
<keyword evidence="5" id="KW-0804">Transcription</keyword>
<feature type="domain" description="NET" evidence="11">
    <location>
        <begin position="298"/>
        <end position="379"/>
    </location>
</feature>
<evidence type="ECO:0000256" key="8">
    <source>
        <dbReference type="SAM" id="Coils"/>
    </source>
</evidence>
<evidence type="ECO:0000256" key="9">
    <source>
        <dbReference type="SAM" id="MobiDB-lite"/>
    </source>
</evidence>
<dbReference type="PROSITE" id="PS51525">
    <property type="entry name" value="NET"/>
    <property type="match status" value="1"/>
</dbReference>
<evidence type="ECO:0000259" key="11">
    <source>
        <dbReference type="PROSITE" id="PS51525"/>
    </source>
</evidence>
<dbReference type="Gene3D" id="1.20.920.10">
    <property type="entry name" value="Bromodomain-like"/>
    <property type="match status" value="1"/>
</dbReference>
<dbReference type="SMART" id="SM00297">
    <property type="entry name" value="BROMO"/>
    <property type="match status" value="1"/>
</dbReference>
<evidence type="ECO:0000256" key="6">
    <source>
        <dbReference type="ARBA" id="ARBA00023242"/>
    </source>
</evidence>
<feature type="region of interest" description="Disordered" evidence="9">
    <location>
        <begin position="390"/>
        <end position="491"/>
    </location>
</feature>
<evidence type="ECO:0000256" key="7">
    <source>
        <dbReference type="PROSITE-ProRule" id="PRU00035"/>
    </source>
</evidence>
<dbReference type="CDD" id="cd05506">
    <property type="entry name" value="Bromo_plant1"/>
    <property type="match status" value="1"/>
</dbReference>
<keyword evidence="6" id="KW-0539">Nucleus</keyword>
<dbReference type="PROSITE" id="PS50014">
    <property type="entry name" value="BROMODOMAIN_2"/>
    <property type="match status" value="1"/>
</dbReference>
<keyword evidence="2" id="KW-0805">Transcription regulation</keyword>
<dbReference type="SUPFAM" id="SSF47370">
    <property type="entry name" value="Bromodomain"/>
    <property type="match status" value="1"/>
</dbReference>
<feature type="region of interest" description="Disordered" evidence="9">
    <location>
        <begin position="505"/>
        <end position="538"/>
    </location>
</feature>
<name>A0AAV5IZV7_9ROSI</name>
<comment type="caution">
    <text evidence="12">The sequence shown here is derived from an EMBL/GenBank/DDBJ whole genome shotgun (WGS) entry which is preliminary data.</text>
</comment>
<protein>
    <recommendedName>
        <fullName evidence="14">Transcription factor GTE10-like</fullName>
    </recommendedName>
</protein>
<dbReference type="PANTHER" id="PTHR46136:SF33">
    <property type="entry name" value="TRANSCRIPTION FACTOR GTE10"/>
    <property type="match status" value="1"/>
</dbReference>
<accession>A0AAV5IZV7</accession>
<dbReference type="InterPro" id="IPR001487">
    <property type="entry name" value="Bromodomain"/>
</dbReference>
<dbReference type="InterPro" id="IPR037377">
    <property type="entry name" value="GTE_bromo"/>
</dbReference>
<dbReference type="InterPro" id="IPR052442">
    <property type="entry name" value="Env_Response_Regulator"/>
</dbReference>
<comment type="subcellular location">
    <subcellularLocation>
        <location evidence="1">Nucleus</location>
    </subcellularLocation>
</comment>
<evidence type="ECO:0000256" key="2">
    <source>
        <dbReference type="ARBA" id="ARBA00023015"/>
    </source>
</evidence>
<gene>
    <name evidence="12" type="ORF">SLEP1_g17449</name>
</gene>
<feature type="domain" description="Bromo" evidence="10">
    <location>
        <begin position="194"/>
        <end position="266"/>
    </location>
</feature>
<evidence type="ECO:0000259" key="10">
    <source>
        <dbReference type="PROSITE" id="PS50014"/>
    </source>
</evidence>
<feature type="compositionally biased region" description="Polar residues" evidence="9">
    <location>
        <begin position="659"/>
        <end position="671"/>
    </location>
</feature>
<evidence type="ECO:0008006" key="14">
    <source>
        <dbReference type="Google" id="ProtNLM"/>
    </source>
</evidence>
<dbReference type="AlphaFoldDB" id="A0AAV5IZV7"/>